<dbReference type="Proteomes" id="UP000030184">
    <property type="component" value="Unassembled WGS sequence"/>
</dbReference>
<gene>
    <name evidence="5" type="ORF">CLV33_101129</name>
    <name evidence="2" type="ORF">JCM19301_1074</name>
    <name evidence="3" type="ORF">JCM19302_245</name>
    <name evidence="4" type="ORF">JCM19538_56</name>
</gene>
<reference evidence="7" key="1">
    <citation type="journal article" date="2014" name="Genome Announc.">
        <title>Draft Genome Sequence of Marine Flavobacterium Jejuia pallidilutea Strain 11shimoA1 and Pigmentation Mutants.</title>
        <authorList>
            <person name="Takatani N."/>
            <person name="Nakanishi M."/>
            <person name="Meirelles P."/>
            <person name="Mino S."/>
            <person name="Suda W."/>
            <person name="Oshima K."/>
            <person name="Hattori M."/>
            <person name="Ohkuma M."/>
            <person name="Hosokawa M."/>
            <person name="Miyashita K."/>
            <person name="Thompson F.L."/>
            <person name="Niwa A."/>
            <person name="Sawabe T."/>
            <person name="Sawabe T."/>
        </authorList>
    </citation>
    <scope>NUCLEOTIDE SEQUENCE [LARGE SCALE GENOMIC DNA]</scope>
    <source>
        <strain evidence="7">JCM 19538</strain>
    </source>
</reference>
<evidence type="ECO:0000256" key="1">
    <source>
        <dbReference type="SAM" id="Phobius"/>
    </source>
</evidence>
<evidence type="ECO:0000313" key="6">
    <source>
        <dbReference type="Proteomes" id="UP000029646"/>
    </source>
</evidence>
<dbReference type="Proteomes" id="UP000251545">
    <property type="component" value="Unassembled WGS sequence"/>
</dbReference>
<dbReference type="STRING" id="504487.JCM19538_56"/>
<sequence>MRYAKFFQFVYLVFGALFIYDAISKYTTNGEIAYPSILLGVVAIFMFFFRRKFMKKFDNKDQ</sequence>
<dbReference type="AlphaFoldDB" id="A0A090W821"/>
<organism evidence="3 6">
    <name type="scientific">Jejuia pallidilutea</name>
    <dbReference type="NCBI Taxonomy" id="504487"/>
    <lineage>
        <taxon>Bacteria</taxon>
        <taxon>Pseudomonadati</taxon>
        <taxon>Bacteroidota</taxon>
        <taxon>Flavobacteriia</taxon>
        <taxon>Flavobacteriales</taxon>
        <taxon>Flavobacteriaceae</taxon>
        <taxon>Jejuia</taxon>
    </lineage>
</organism>
<reference evidence="5 8" key="2">
    <citation type="submission" date="2018-02" db="EMBL/GenBank/DDBJ databases">
        <title>Genomic Encyclopedia of Archaeal and Bacterial Type Strains, Phase II (KMG-II): from individual species to whole genera.</title>
        <authorList>
            <person name="Goeker M."/>
        </authorList>
    </citation>
    <scope>NUCLEOTIDE SEQUENCE [LARGE SCALE GENOMIC DNA]</scope>
    <source>
        <strain evidence="5 8">DSM 21165</strain>
    </source>
</reference>
<keyword evidence="1" id="KW-0472">Membrane</keyword>
<feature type="transmembrane region" description="Helical" evidence="1">
    <location>
        <begin position="32"/>
        <end position="49"/>
    </location>
</feature>
<dbReference type="EMBL" id="BBNS01000038">
    <property type="protein sequence ID" value="GAL73066.1"/>
    <property type="molecule type" value="Genomic_DNA"/>
</dbReference>
<accession>A0A090W821</accession>
<comment type="caution">
    <text evidence="3">The sequence shown here is derived from an EMBL/GenBank/DDBJ whole genome shotgun (WGS) entry which is preliminary data.</text>
</comment>
<name>A0A090W821_9FLAO</name>
<evidence type="ECO:0000313" key="7">
    <source>
        <dbReference type="Proteomes" id="UP000030184"/>
    </source>
</evidence>
<evidence type="ECO:0000313" key="5">
    <source>
        <dbReference type="EMBL" id="PQV51208.1"/>
    </source>
</evidence>
<dbReference type="Proteomes" id="UP000029646">
    <property type="component" value="Unassembled WGS sequence"/>
</dbReference>
<dbReference type="OrthoDB" id="1151040at2"/>
<dbReference type="EMBL" id="BBNR01000024">
    <property type="protein sequence ID" value="GAL68704.1"/>
    <property type="molecule type" value="Genomic_DNA"/>
</dbReference>
<dbReference type="EMBL" id="PVEO01000001">
    <property type="protein sequence ID" value="PQV51208.1"/>
    <property type="molecule type" value="Genomic_DNA"/>
</dbReference>
<keyword evidence="1" id="KW-1133">Transmembrane helix</keyword>
<dbReference type="RefSeq" id="WP_042246175.1">
    <property type="nucleotide sequence ID" value="NZ_BBNY01000074.1"/>
</dbReference>
<evidence type="ECO:0000313" key="8">
    <source>
        <dbReference type="Proteomes" id="UP000251545"/>
    </source>
</evidence>
<keyword evidence="7" id="KW-1185">Reference proteome</keyword>
<evidence type="ECO:0000313" key="4">
    <source>
        <dbReference type="EMBL" id="GAL90291.1"/>
    </source>
</evidence>
<keyword evidence="1" id="KW-0812">Transmembrane</keyword>
<proteinExistence type="predicted"/>
<evidence type="ECO:0000313" key="3">
    <source>
        <dbReference type="EMBL" id="GAL73066.1"/>
    </source>
</evidence>
<dbReference type="Proteomes" id="UP000029641">
    <property type="component" value="Unassembled WGS sequence"/>
</dbReference>
<evidence type="ECO:0000313" key="2">
    <source>
        <dbReference type="EMBL" id="GAL68704.1"/>
    </source>
</evidence>
<feature type="transmembrane region" description="Helical" evidence="1">
    <location>
        <begin position="7"/>
        <end position="26"/>
    </location>
</feature>
<protein>
    <submittedName>
        <fullName evidence="3">Uncharacterized protein</fullName>
    </submittedName>
</protein>
<dbReference type="EMBL" id="BBNY01000074">
    <property type="protein sequence ID" value="GAL90291.1"/>
    <property type="molecule type" value="Genomic_DNA"/>
</dbReference>